<evidence type="ECO:0000313" key="2">
    <source>
        <dbReference type="EMBL" id="PVX51908.1"/>
    </source>
</evidence>
<dbReference type="RefSeq" id="WP_116495480.1">
    <property type="nucleotide sequence ID" value="NZ_QENZ01000003.1"/>
</dbReference>
<sequence>MFSKEEKALITEQFWQQLKYKSKRAFGKRHSWVLKNTGIRGIQLKFEISRDVALVVLQCYSSSLEKREWIYDILQQYHRVIADIAEEPPVWDKYGALEELSGMPSVYYKLDNVDYLQQKYWDEIHNFFIVYMTKLENAFLEIKDVLKVEIKELQ</sequence>
<proteinExistence type="predicted"/>
<keyword evidence="3" id="KW-1185">Reference proteome</keyword>
<dbReference type="EMBL" id="QENZ01000003">
    <property type="protein sequence ID" value="PVX51908.1"/>
    <property type="molecule type" value="Genomic_DNA"/>
</dbReference>
<evidence type="ECO:0000259" key="1">
    <source>
        <dbReference type="Pfam" id="PF14088"/>
    </source>
</evidence>
<name>A0A7L4UQ47_BALHA</name>
<organism evidence="2 3">
    <name type="scientific">Balneicella halophila</name>
    <dbReference type="NCBI Taxonomy" id="1537566"/>
    <lineage>
        <taxon>Bacteria</taxon>
        <taxon>Pseudomonadati</taxon>
        <taxon>Bacteroidota</taxon>
        <taxon>Bacteroidia</taxon>
        <taxon>Bacteroidales</taxon>
        <taxon>Balneicellaceae</taxon>
        <taxon>Balneicella</taxon>
    </lineage>
</organism>
<dbReference type="OrthoDB" id="1467516at2"/>
<comment type="caution">
    <text evidence="2">The sequence shown here is derived from an EMBL/GenBank/DDBJ whole genome shotgun (WGS) entry which is preliminary data.</text>
</comment>
<feature type="domain" description="DUF4268" evidence="1">
    <location>
        <begin position="12"/>
        <end position="142"/>
    </location>
</feature>
<dbReference type="AlphaFoldDB" id="A0A7L4UQ47"/>
<dbReference type="Proteomes" id="UP000251835">
    <property type="component" value="Unassembled WGS sequence"/>
</dbReference>
<reference evidence="2 3" key="1">
    <citation type="submission" date="2018-05" db="EMBL/GenBank/DDBJ databases">
        <title>Genomic Encyclopedia of Type Strains, Phase IV (KMG-IV): sequencing the most valuable type-strain genomes for metagenomic binning, comparative biology and taxonomic classification.</title>
        <authorList>
            <person name="Goeker M."/>
        </authorList>
    </citation>
    <scope>NUCLEOTIDE SEQUENCE [LARGE SCALE GENOMIC DNA]</scope>
    <source>
        <strain evidence="2 3">DSM 28579</strain>
    </source>
</reference>
<protein>
    <submittedName>
        <fullName evidence="2">Uncharacterized protein DUF4268</fullName>
    </submittedName>
</protein>
<evidence type="ECO:0000313" key="3">
    <source>
        <dbReference type="Proteomes" id="UP000251835"/>
    </source>
</evidence>
<gene>
    <name evidence="2" type="ORF">C7377_0201</name>
</gene>
<dbReference type="InterPro" id="IPR025364">
    <property type="entry name" value="DUF4268"/>
</dbReference>
<dbReference type="Pfam" id="PF14088">
    <property type="entry name" value="DUF4268"/>
    <property type="match status" value="1"/>
</dbReference>
<accession>A0A7L4UQ47</accession>